<feature type="transmembrane region" description="Helical" evidence="1">
    <location>
        <begin position="120"/>
        <end position="141"/>
    </location>
</feature>
<feature type="transmembrane region" description="Helical" evidence="1">
    <location>
        <begin position="7"/>
        <end position="28"/>
    </location>
</feature>
<keyword evidence="1" id="KW-0812">Transmembrane</keyword>
<evidence type="ECO:0000313" key="4">
    <source>
        <dbReference type="Proteomes" id="UP000632740"/>
    </source>
</evidence>
<dbReference type="Proteomes" id="UP000632740">
    <property type="component" value="Unassembled WGS sequence"/>
</dbReference>
<organism evidence="3 4">
    <name type="scientific">Cellulomonas chitinilytica</name>
    <dbReference type="NCBI Taxonomy" id="398759"/>
    <lineage>
        <taxon>Bacteria</taxon>
        <taxon>Bacillati</taxon>
        <taxon>Actinomycetota</taxon>
        <taxon>Actinomycetes</taxon>
        <taxon>Micrococcales</taxon>
        <taxon>Cellulomonadaceae</taxon>
        <taxon>Cellulomonas</taxon>
    </lineage>
</organism>
<accession>A0A919P0D3</accession>
<evidence type="ECO:0000256" key="1">
    <source>
        <dbReference type="SAM" id="Phobius"/>
    </source>
</evidence>
<feature type="transmembrane region" description="Helical" evidence="1">
    <location>
        <begin position="83"/>
        <end position="108"/>
    </location>
</feature>
<proteinExistence type="predicted"/>
<sequence>MTDVREAYGLGGAPIGIAVIVLFAIVMARSHATYWAGRAVVRGAQQVHDSDSGPGWWRSTIERLERWTSTRAAQRGLDLVRRWGAVAVTLAYLTIGLQTAIFASAGLVKMRYLRFSLASIPGAIIWAVVWATVGFGAFWGALALFAASPWALLAVVVVLILVVVWVVRSRLLRRAADAPESEPADALD</sequence>
<dbReference type="AlphaFoldDB" id="A0A919P0D3"/>
<feature type="transmembrane region" description="Helical" evidence="1">
    <location>
        <begin position="147"/>
        <end position="167"/>
    </location>
</feature>
<evidence type="ECO:0000313" key="3">
    <source>
        <dbReference type="EMBL" id="GIG19920.1"/>
    </source>
</evidence>
<keyword evidence="4" id="KW-1185">Reference proteome</keyword>
<dbReference type="InterPro" id="IPR032816">
    <property type="entry name" value="VTT_dom"/>
</dbReference>
<name>A0A919P0D3_9CELL</name>
<dbReference type="RefSeq" id="WP_239069831.1">
    <property type="nucleotide sequence ID" value="NZ_BONK01000002.1"/>
</dbReference>
<comment type="caution">
    <text evidence="3">The sequence shown here is derived from an EMBL/GenBank/DDBJ whole genome shotgun (WGS) entry which is preliminary data.</text>
</comment>
<protein>
    <recommendedName>
        <fullName evidence="2">VTT domain-containing protein</fullName>
    </recommendedName>
</protein>
<dbReference type="EMBL" id="BONK01000002">
    <property type="protein sequence ID" value="GIG19920.1"/>
    <property type="molecule type" value="Genomic_DNA"/>
</dbReference>
<reference evidence="3" key="1">
    <citation type="submission" date="2021-01" db="EMBL/GenBank/DDBJ databases">
        <title>Whole genome shotgun sequence of Cellulomonas chitinilytica NBRC 110799.</title>
        <authorList>
            <person name="Komaki H."/>
            <person name="Tamura T."/>
        </authorList>
    </citation>
    <scope>NUCLEOTIDE SEQUENCE</scope>
    <source>
        <strain evidence="3">NBRC 110799</strain>
    </source>
</reference>
<dbReference type="Pfam" id="PF09335">
    <property type="entry name" value="VTT_dom"/>
    <property type="match status" value="1"/>
</dbReference>
<keyword evidence="1" id="KW-1133">Transmembrane helix</keyword>
<keyword evidence="1" id="KW-0472">Membrane</keyword>
<gene>
    <name evidence="3" type="ORF">Cch01nite_06440</name>
</gene>
<evidence type="ECO:0000259" key="2">
    <source>
        <dbReference type="Pfam" id="PF09335"/>
    </source>
</evidence>
<feature type="domain" description="VTT" evidence="2">
    <location>
        <begin position="17"/>
        <end position="134"/>
    </location>
</feature>